<dbReference type="CDD" id="cd00082">
    <property type="entry name" value="HisKA"/>
    <property type="match status" value="1"/>
</dbReference>
<protein>
    <recommendedName>
        <fullName evidence="3">histidine kinase</fullName>
        <ecNumber evidence="3">2.7.13.3</ecNumber>
    </recommendedName>
</protein>
<dbReference type="Pfam" id="PF02518">
    <property type="entry name" value="HATPase_c"/>
    <property type="match status" value="1"/>
</dbReference>
<dbReference type="InterPro" id="IPR013515">
    <property type="entry name" value="Phytochrome_cen-reg"/>
</dbReference>
<sequence length="732" mass="80568">MNATNDDLEVCAREPIHIPGAIQPHGALFVLRPGDWTVVQASQNIADFVNDDVRCGEKPRALLAQVTANIQTWYQTPEPAFVFTCPELKLTGLAHRSDGRVIVEVEKSEGLPLDEAFTALRAFTQRLGAEAGIDRSLHTTAEFIQILTGFDRVLIYRFDDEWNGHVVAQAGNGNLPSYLGLRFPASDIPAQARALYASNTLRIIPDVNYRPVPVEPTCDPDTGKPLDLSHSQLRSVSPLHLEYMKNMGTGASMSVSIMVEGGLWGLISCHSAAAHGVSQPIRETCDFVAQSLAMRIGALDRAEKAARSLELGAVTSRLLAIMAAAPDWKQALAAEPEALMSQVGSSGAAIIDEDELIAVGEAPPETDIRALAAWLSEQAADEYIATSCLPSALETAERFAAVASGVLAIRISAFRSQWLIWFRPELVKTVKWGGDPHKHVQESGRIHPRKSFDAWRELVRMQSTPWEEAEIAAALNLRRAIVGIVLRKAEELAQITSELQRSNKELEAFSYSVSHDLRAPFRHIVGFAQLLREREKSLDEKSQHYLQTISDAAVSAGRLVDDLLSFSQLGRAAISSKPVDMNKLVAEVIKSLKMEVAQRQIEWQVFPLPDAWGDASLLRQVWYNLLDNAVKYTRARKAAKIVINGHLDGEIASYRVEDNGVGFDMAYVGKLFGVFQRLQRAEDFEGTGIGLALVRRIIERHNGSIRAEGKLDEGAVFTFALPVELRKVRAIA</sequence>
<dbReference type="InterPro" id="IPR043150">
    <property type="entry name" value="Phytochrome_PHY_sf"/>
</dbReference>
<dbReference type="InterPro" id="IPR003018">
    <property type="entry name" value="GAF"/>
</dbReference>
<dbReference type="InterPro" id="IPR050351">
    <property type="entry name" value="BphY/WalK/GraS-like"/>
</dbReference>
<name>A0ABW4M7T1_9HYPH</name>
<feature type="domain" description="Phytochrome chromophore attachment site" evidence="10">
    <location>
        <begin position="132"/>
        <end position="290"/>
    </location>
</feature>
<evidence type="ECO:0000256" key="7">
    <source>
        <dbReference type="ARBA" id="ARBA00022777"/>
    </source>
</evidence>
<feature type="domain" description="Histidine kinase" evidence="11">
    <location>
        <begin position="512"/>
        <end position="725"/>
    </location>
</feature>
<dbReference type="PROSITE" id="PS50046">
    <property type="entry name" value="PHYTOCHROME_2"/>
    <property type="match status" value="1"/>
</dbReference>
<keyword evidence="12" id="KW-0547">Nucleotide-binding</keyword>
<dbReference type="Gene3D" id="3.30.565.10">
    <property type="entry name" value="Histidine kinase-like ATPase, C-terminal domain"/>
    <property type="match status" value="1"/>
</dbReference>
<dbReference type="InterPro" id="IPR016132">
    <property type="entry name" value="Phyto_chromo_attachment"/>
</dbReference>
<dbReference type="Proteomes" id="UP001597322">
    <property type="component" value="Unassembled WGS sequence"/>
</dbReference>
<evidence type="ECO:0000256" key="2">
    <source>
        <dbReference type="ARBA" id="ARBA00006402"/>
    </source>
</evidence>
<dbReference type="SMART" id="SM00387">
    <property type="entry name" value="HATPase_c"/>
    <property type="match status" value="1"/>
</dbReference>
<dbReference type="Pfam" id="PF01590">
    <property type="entry name" value="GAF"/>
    <property type="match status" value="1"/>
</dbReference>
<dbReference type="InterPro" id="IPR005467">
    <property type="entry name" value="His_kinase_dom"/>
</dbReference>
<evidence type="ECO:0000256" key="5">
    <source>
        <dbReference type="ARBA" id="ARBA00022606"/>
    </source>
</evidence>
<dbReference type="Pfam" id="PF08446">
    <property type="entry name" value="PAS_2"/>
    <property type="match status" value="1"/>
</dbReference>
<dbReference type="PRINTS" id="PR01033">
    <property type="entry name" value="PHYTOCHROME"/>
</dbReference>
<dbReference type="GO" id="GO:0005524">
    <property type="term" value="F:ATP binding"/>
    <property type="evidence" value="ECO:0007669"/>
    <property type="project" value="UniProtKB-KW"/>
</dbReference>
<dbReference type="SUPFAM" id="SSF55785">
    <property type="entry name" value="PYP-like sensor domain (PAS domain)"/>
    <property type="match status" value="1"/>
</dbReference>
<dbReference type="RefSeq" id="WP_377404900.1">
    <property type="nucleotide sequence ID" value="NZ_JBHUEQ010000039.1"/>
</dbReference>
<evidence type="ECO:0000256" key="1">
    <source>
        <dbReference type="ARBA" id="ARBA00000085"/>
    </source>
</evidence>
<reference evidence="13" key="1">
    <citation type="journal article" date="2019" name="Int. J. Syst. Evol. Microbiol.">
        <title>The Global Catalogue of Microorganisms (GCM) 10K type strain sequencing project: providing services to taxonomists for standard genome sequencing and annotation.</title>
        <authorList>
            <consortium name="The Broad Institute Genomics Platform"/>
            <consortium name="The Broad Institute Genome Sequencing Center for Infectious Disease"/>
            <person name="Wu L."/>
            <person name="Ma J."/>
        </authorList>
    </citation>
    <scope>NUCLEOTIDE SEQUENCE [LARGE SCALE GENOMIC DNA]</scope>
    <source>
        <strain evidence="13">CG52</strain>
    </source>
</reference>
<keyword evidence="12" id="KW-0067">ATP-binding</keyword>
<dbReference type="InterPro" id="IPR001294">
    <property type="entry name" value="Phytochrome"/>
</dbReference>
<dbReference type="InterPro" id="IPR029016">
    <property type="entry name" value="GAF-like_dom_sf"/>
</dbReference>
<dbReference type="PANTHER" id="PTHR42878:SF15">
    <property type="entry name" value="BACTERIOPHYTOCHROME"/>
    <property type="match status" value="1"/>
</dbReference>
<dbReference type="InterPro" id="IPR036890">
    <property type="entry name" value="HATPase_C_sf"/>
</dbReference>
<keyword evidence="5" id="KW-0716">Sensory transduction</keyword>
<dbReference type="PANTHER" id="PTHR42878">
    <property type="entry name" value="TWO-COMPONENT HISTIDINE KINASE"/>
    <property type="match status" value="1"/>
</dbReference>
<gene>
    <name evidence="12" type="ORF">ACFSE1_18690</name>
</gene>
<keyword evidence="7" id="KW-0418">Kinase</keyword>
<dbReference type="InterPro" id="IPR003661">
    <property type="entry name" value="HisK_dim/P_dom"/>
</dbReference>
<keyword evidence="4" id="KW-0600">Photoreceptor protein</keyword>
<accession>A0ABW4M7T1</accession>
<keyword evidence="9" id="KW-0675">Receptor</keyword>
<dbReference type="SMART" id="SM00388">
    <property type="entry name" value="HisKA"/>
    <property type="match status" value="1"/>
</dbReference>
<dbReference type="Gene3D" id="3.30.450.270">
    <property type="match status" value="1"/>
</dbReference>
<organism evidence="12 13">
    <name type="scientific">Rhizobium helianthi</name>
    <dbReference type="NCBI Taxonomy" id="1132695"/>
    <lineage>
        <taxon>Bacteria</taxon>
        <taxon>Pseudomonadati</taxon>
        <taxon>Pseudomonadota</taxon>
        <taxon>Alphaproteobacteria</taxon>
        <taxon>Hyphomicrobiales</taxon>
        <taxon>Rhizobiaceae</taxon>
        <taxon>Rhizobium/Agrobacterium group</taxon>
        <taxon>Rhizobium</taxon>
    </lineage>
</organism>
<evidence type="ECO:0000256" key="8">
    <source>
        <dbReference type="ARBA" id="ARBA00022991"/>
    </source>
</evidence>
<comment type="caution">
    <text evidence="12">The sequence shown here is derived from an EMBL/GenBank/DDBJ whole genome shotgun (WGS) entry which is preliminary data.</text>
</comment>
<dbReference type="InterPro" id="IPR013654">
    <property type="entry name" value="PAS_2"/>
</dbReference>
<dbReference type="Gene3D" id="3.30.450.40">
    <property type="match status" value="1"/>
</dbReference>
<proteinExistence type="inferred from homology"/>
<evidence type="ECO:0000259" key="10">
    <source>
        <dbReference type="PROSITE" id="PS50046"/>
    </source>
</evidence>
<evidence type="ECO:0000256" key="4">
    <source>
        <dbReference type="ARBA" id="ARBA00022543"/>
    </source>
</evidence>
<evidence type="ECO:0000259" key="11">
    <source>
        <dbReference type="PROSITE" id="PS50109"/>
    </source>
</evidence>
<evidence type="ECO:0000256" key="6">
    <source>
        <dbReference type="ARBA" id="ARBA00022679"/>
    </source>
</evidence>
<dbReference type="Gene3D" id="1.10.287.130">
    <property type="match status" value="1"/>
</dbReference>
<evidence type="ECO:0000256" key="3">
    <source>
        <dbReference type="ARBA" id="ARBA00012438"/>
    </source>
</evidence>
<keyword evidence="8" id="KW-0157">Chromophore</keyword>
<keyword evidence="13" id="KW-1185">Reference proteome</keyword>
<dbReference type="SMART" id="SM00065">
    <property type="entry name" value="GAF"/>
    <property type="match status" value="1"/>
</dbReference>
<evidence type="ECO:0000256" key="9">
    <source>
        <dbReference type="ARBA" id="ARBA00023170"/>
    </source>
</evidence>
<keyword evidence="6" id="KW-0808">Transferase</keyword>
<dbReference type="InterPro" id="IPR036097">
    <property type="entry name" value="HisK_dim/P_sf"/>
</dbReference>
<dbReference type="Gene3D" id="3.30.450.20">
    <property type="entry name" value="PAS domain"/>
    <property type="match status" value="1"/>
</dbReference>
<dbReference type="EC" id="2.7.13.3" evidence="3"/>
<comment type="similarity">
    <text evidence="2">In the N-terminal section; belongs to the phytochrome family.</text>
</comment>
<dbReference type="Pfam" id="PF00360">
    <property type="entry name" value="PHY"/>
    <property type="match status" value="1"/>
</dbReference>
<evidence type="ECO:0000313" key="13">
    <source>
        <dbReference type="Proteomes" id="UP001597322"/>
    </source>
</evidence>
<dbReference type="InterPro" id="IPR035965">
    <property type="entry name" value="PAS-like_dom_sf"/>
</dbReference>
<dbReference type="PROSITE" id="PS50109">
    <property type="entry name" value="HIS_KIN"/>
    <property type="match status" value="1"/>
</dbReference>
<dbReference type="InterPro" id="IPR003594">
    <property type="entry name" value="HATPase_dom"/>
</dbReference>
<evidence type="ECO:0000313" key="12">
    <source>
        <dbReference type="EMBL" id="MFD1747502.1"/>
    </source>
</evidence>
<dbReference type="Pfam" id="PF00512">
    <property type="entry name" value="HisKA"/>
    <property type="match status" value="1"/>
</dbReference>
<dbReference type="EMBL" id="JBHUEQ010000039">
    <property type="protein sequence ID" value="MFD1747502.1"/>
    <property type="molecule type" value="Genomic_DNA"/>
</dbReference>
<dbReference type="SUPFAM" id="SSF55781">
    <property type="entry name" value="GAF domain-like"/>
    <property type="match status" value="2"/>
</dbReference>
<comment type="catalytic activity">
    <reaction evidence="1">
        <text>ATP + protein L-histidine = ADP + protein N-phospho-L-histidine.</text>
        <dbReference type="EC" id="2.7.13.3"/>
    </reaction>
</comment>
<dbReference type="SUPFAM" id="SSF55874">
    <property type="entry name" value="ATPase domain of HSP90 chaperone/DNA topoisomerase II/histidine kinase"/>
    <property type="match status" value="1"/>
</dbReference>
<dbReference type="SUPFAM" id="SSF47384">
    <property type="entry name" value="Homodimeric domain of signal transducing histidine kinase"/>
    <property type="match status" value="1"/>
</dbReference>